<dbReference type="PROSITE" id="PS50015">
    <property type="entry name" value="SAP_B"/>
    <property type="match status" value="1"/>
</dbReference>
<keyword evidence="1" id="KW-1015">Disulfide bond</keyword>
<dbReference type="InterPro" id="IPR008139">
    <property type="entry name" value="SaposinB_dom"/>
</dbReference>
<dbReference type="Proteomes" id="UP000270094">
    <property type="component" value="Unassembled WGS sequence"/>
</dbReference>
<accession>A0A3P7JU54</accession>
<evidence type="ECO:0000256" key="2">
    <source>
        <dbReference type="SAM" id="SignalP"/>
    </source>
</evidence>
<keyword evidence="2" id="KW-0732">Signal</keyword>
<name>A0A3P7JU54_STRVU</name>
<dbReference type="SUPFAM" id="SSF47862">
    <property type="entry name" value="Saposin"/>
    <property type="match status" value="1"/>
</dbReference>
<organism evidence="4 5">
    <name type="scientific">Strongylus vulgaris</name>
    <name type="common">Blood worm</name>
    <dbReference type="NCBI Taxonomy" id="40348"/>
    <lineage>
        <taxon>Eukaryota</taxon>
        <taxon>Metazoa</taxon>
        <taxon>Ecdysozoa</taxon>
        <taxon>Nematoda</taxon>
        <taxon>Chromadorea</taxon>
        <taxon>Rhabditida</taxon>
        <taxon>Rhabditina</taxon>
        <taxon>Rhabditomorpha</taxon>
        <taxon>Strongyloidea</taxon>
        <taxon>Strongylidae</taxon>
        <taxon>Strongylus</taxon>
    </lineage>
</organism>
<evidence type="ECO:0000259" key="3">
    <source>
        <dbReference type="PROSITE" id="PS50015"/>
    </source>
</evidence>
<protein>
    <recommendedName>
        <fullName evidence="3">Saposin B-type domain-containing protein</fullName>
    </recommendedName>
</protein>
<evidence type="ECO:0000313" key="5">
    <source>
        <dbReference type="Proteomes" id="UP000270094"/>
    </source>
</evidence>
<dbReference type="Gene3D" id="1.10.225.10">
    <property type="entry name" value="Saposin-like"/>
    <property type="match status" value="1"/>
</dbReference>
<evidence type="ECO:0000313" key="4">
    <source>
        <dbReference type="EMBL" id="VDM79747.1"/>
    </source>
</evidence>
<keyword evidence="5" id="KW-1185">Reference proteome</keyword>
<dbReference type="OrthoDB" id="5811092at2759"/>
<sequence length="104" mass="11584">MQSLSVVVLLTILGIATGQQNPMMCNFCLTIITNTQDTFGPAIVNATDLQLLRYFRKECPRYAIKSAMMAGECEVLVSYHPLVLFRDLRAQKEASDTCKDCNSC</sequence>
<feature type="signal peptide" evidence="2">
    <location>
        <begin position="1"/>
        <end position="18"/>
    </location>
</feature>
<dbReference type="EMBL" id="UYYB01106203">
    <property type="protein sequence ID" value="VDM79747.1"/>
    <property type="molecule type" value="Genomic_DNA"/>
</dbReference>
<feature type="domain" description="Saposin B-type" evidence="3">
    <location>
        <begin position="21"/>
        <end position="104"/>
    </location>
</feature>
<evidence type="ECO:0000256" key="1">
    <source>
        <dbReference type="ARBA" id="ARBA00023157"/>
    </source>
</evidence>
<reference evidence="4 5" key="1">
    <citation type="submission" date="2018-11" db="EMBL/GenBank/DDBJ databases">
        <authorList>
            <consortium name="Pathogen Informatics"/>
        </authorList>
    </citation>
    <scope>NUCLEOTIDE SEQUENCE [LARGE SCALE GENOMIC DNA]</scope>
</reference>
<gene>
    <name evidence="4" type="ORF">SVUK_LOCUS14745</name>
</gene>
<proteinExistence type="predicted"/>
<dbReference type="InterPro" id="IPR011001">
    <property type="entry name" value="Saposin-like"/>
</dbReference>
<feature type="chain" id="PRO_5018295980" description="Saposin B-type domain-containing protein" evidence="2">
    <location>
        <begin position="19"/>
        <end position="104"/>
    </location>
</feature>
<dbReference type="AlphaFoldDB" id="A0A3P7JU54"/>